<protein>
    <recommendedName>
        <fullName evidence="6 22">Penicillin-binding protein 1B</fullName>
        <shortName evidence="23">PBP-1b</shortName>
        <shortName evidence="23">PBP1b</shortName>
    </recommendedName>
    <alternativeName>
        <fullName evidence="19 23">Murein polymerase</fullName>
    </alternativeName>
</protein>
<dbReference type="GO" id="GO:0008658">
    <property type="term" value="F:penicillin binding"/>
    <property type="evidence" value="ECO:0007669"/>
    <property type="project" value="UniProtKB-UniRule"/>
</dbReference>
<dbReference type="GO" id="GO:0008360">
    <property type="term" value="P:regulation of cell shape"/>
    <property type="evidence" value="ECO:0007669"/>
    <property type="project" value="UniProtKB-UniRule"/>
</dbReference>
<evidence type="ECO:0000259" key="28">
    <source>
        <dbReference type="Pfam" id="PF14814"/>
    </source>
</evidence>
<comment type="similarity">
    <text evidence="5 23">In the N-terminal section; belongs to the glycosyltransferase 51 family.</text>
</comment>
<dbReference type="UniPathway" id="UPA00219"/>
<evidence type="ECO:0000259" key="27">
    <source>
        <dbReference type="Pfam" id="PF00912"/>
    </source>
</evidence>
<dbReference type="GO" id="GO:0009002">
    <property type="term" value="F:serine-type D-Ala-D-Ala carboxypeptidase activity"/>
    <property type="evidence" value="ECO:0007669"/>
    <property type="project" value="UniProtKB-EC"/>
</dbReference>
<dbReference type="GO" id="GO:0009274">
    <property type="term" value="C:peptidoglycan-based cell wall"/>
    <property type="evidence" value="ECO:0007669"/>
    <property type="project" value="UniProtKB-UniRule"/>
</dbReference>
<evidence type="ECO:0000256" key="9">
    <source>
        <dbReference type="ARBA" id="ARBA00022670"/>
    </source>
</evidence>
<evidence type="ECO:0000256" key="24">
    <source>
        <dbReference type="PIRSR" id="PIRSR002799-1"/>
    </source>
</evidence>
<evidence type="ECO:0000256" key="16">
    <source>
        <dbReference type="ARBA" id="ARBA00023251"/>
    </source>
</evidence>
<keyword evidence="13 23" id="KW-0133">Cell shape</keyword>
<evidence type="ECO:0000256" key="17">
    <source>
        <dbReference type="ARBA" id="ARBA00023268"/>
    </source>
</evidence>
<dbReference type="FunFam" id="1.10.3810.10:FF:000001">
    <property type="entry name" value="Penicillin-binding protein 1A"/>
    <property type="match status" value="1"/>
</dbReference>
<keyword evidence="17" id="KW-0511">Multifunctional enzyme</keyword>
<evidence type="ECO:0000256" key="7">
    <source>
        <dbReference type="ARBA" id="ARBA00022475"/>
    </source>
</evidence>
<evidence type="ECO:0000256" key="10">
    <source>
        <dbReference type="ARBA" id="ARBA00022676"/>
    </source>
</evidence>
<evidence type="ECO:0000256" key="15">
    <source>
        <dbReference type="ARBA" id="ARBA00023136"/>
    </source>
</evidence>
<keyword evidence="16" id="KW-0046">Antibiotic resistance</keyword>
<organism evidence="29 30">
    <name type="scientific">endosymbiont of Ridgeia piscesae</name>
    <dbReference type="NCBI Taxonomy" id="54398"/>
    <lineage>
        <taxon>Bacteria</taxon>
        <taxon>Pseudomonadati</taxon>
        <taxon>Pseudomonadota</taxon>
        <taxon>Gammaproteobacteria</taxon>
        <taxon>sulfur-oxidizing symbionts</taxon>
    </lineage>
</organism>
<dbReference type="GO" id="GO:0046677">
    <property type="term" value="P:response to antibiotic"/>
    <property type="evidence" value="ECO:0007669"/>
    <property type="project" value="UniProtKB-UniRule"/>
</dbReference>
<keyword evidence="15 25" id="KW-0472">Membrane</keyword>
<evidence type="ECO:0000256" key="13">
    <source>
        <dbReference type="ARBA" id="ARBA00022960"/>
    </source>
</evidence>
<evidence type="ECO:0000256" key="6">
    <source>
        <dbReference type="ARBA" id="ARBA00018637"/>
    </source>
</evidence>
<proteinExistence type="inferred from homology"/>
<keyword evidence="25" id="KW-0812">Transmembrane</keyword>
<comment type="pathway">
    <text evidence="3 23">Cell wall biogenesis; peptidoglycan biosynthesis.</text>
</comment>
<dbReference type="GO" id="GO:0009252">
    <property type="term" value="P:peptidoglycan biosynthetic process"/>
    <property type="evidence" value="ECO:0007669"/>
    <property type="project" value="UniProtKB-UniRule"/>
</dbReference>
<feature type="domain" description="Bifunctional transglycosylase second" evidence="28">
    <location>
        <begin position="69"/>
        <end position="149"/>
    </location>
</feature>
<dbReference type="InterPro" id="IPR050396">
    <property type="entry name" value="Glycosyltr_51/Transpeptidase"/>
</dbReference>
<gene>
    <name evidence="29" type="ORF">Ga0074115_1366</name>
</gene>
<comment type="catalytic activity">
    <reaction evidence="20">
        <text>Preferential cleavage: (Ac)2-L-Lys-D-Ala-|-D-Ala. Also transpeptidation of peptidyl-alanyl moieties that are N-acyl substituents of D-alanine.</text>
        <dbReference type="EC" id="3.4.16.4"/>
    </reaction>
</comment>
<feature type="active site" description="Acyl-ester intermediate; for transpeptidase activity" evidence="24">
    <location>
        <position position="468"/>
    </location>
</feature>
<reference evidence="29 30" key="1">
    <citation type="submission" date="2015-11" db="EMBL/GenBank/DDBJ databases">
        <title>The genome of Candidatus Endoriftia persephone in Ridgeia piscesae and population structure of the North Eastern Pacific vestimentiferan symbionts.</title>
        <authorList>
            <person name="Perez M."/>
            <person name="Juniper K.S."/>
        </authorList>
    </citation>
    <scope>NUCLEOTIDE SEQUENCE [LARGE SCALE GENOMIC DNA]</scope>
    <source>
        <strain evidence="29">Ind11</strain>
    </source>
</reference>
<keyword evidence="11 23" id="KW-0808">Transferase</keyword>
<dbReference type="GO" id="GO:0006508">
    <property type="term" value="P:proteolysis"/>
    <property type="evidence" value="ECO:0007669"/>
    <property type="project" value="UniProtKB-KW"/>
</dbReference>
<dbReference type="Pfam" id="PF00912">
    <property type="entry name" value="Transgly"/>
    <property type="match status" value="1"/>
</dbReference>
<dbReference type="GO" id="GO:0008955">
    <property type="term" value="F:peptidoglycan glycosyltransferase activity"/>
    <property type="evidence" value="ECO:0007669"/>
    <property type="project" value="UniProtKB-UniRule"/>
</dbReference>
<dbReference type="InterPro" id="IPR001264">
    <property type="entry name" value="Glyco_trans_51"/>
</dbReference>
<feature type="transmembrane region" description="Helical" evidence="25">
    <location>
        <begin position="21"/>
        <end position="42"/>
    </location>
</feature>
<evidence type="ECO:0000256" key="12">
    <source>
        <dbReference type="ARBA" id="ARBA00022801"/>
    </source>
</evidence>
<evidence type="ECO:0000256" key="22">
    <source>
        <dbReference type="NCBIfam" id="TIGR02071"/>
    </source>
</evidence>
<evidence type="ECO:0000256" key="23">
    <source>
        <dbReference type="PIRNR" id="PIRNR002799"/>
    </source>
</evidence>
<dbReference type="InterPro" id="IPR012338">
    <property type="entry name" value="Beta-lactam/transpept-like"/>
</dbReference>
<dbReference type="EMBL" id="LDXT01000061">
    <property type="protein sequence ID" value="KRT56244.1"/>
    <property type="molecule type" value="Genomic_DNA"/>
</dbReference>
<dbReference type="OrthoDB" id="9766909at2"/>
<keyword evidence="30" id="KW-1185">Reference proteome</keyword>
<dbReference type="SUPFAM" id="SSF56601">
    <property type="entry name" value="beta-lactamase/transpeptidase-like"/>
    <property type="match status" value="1"/>
</dbReference>
<evidence type="ECO:0000256" key="8">
    <source>
        <dbReference type="ARBA" id="ARBA00022645"/>
    </source>
</evidence>
<keyword evidence="7" id="KW-1003">Cell membrane</keyword>
<comment type="similarity">
    <text evidence="4 23">In the C-terminal section; belongs to the transpeptidase family.</text>
</comment>
<keyword evidence="25" id="KW-1133">Transmembrane helix</keyword>
<dbReference type="GO" id="GO:0030288">
    <property type="term" value="C:outer membrane-bounded periplasmic space"/>
    <property type="evidence" value="ECO:0007669"/>
    <property type="project" value="TreeGrafter"/>
</dbReference>
<keyword evidence="10 23" id="KW-0328">Glycosyltransferase</keyword>
<dbReference type="AlphaFoldDB" id="A0A0T5Z054"/>
<comment type="catalytic activity">
    <reaction evidence="21">
        <text>[GlcNAc-(1-&gt;4)-Mur2Ac(oyl-L-Ala-gamma-D-Glu-L-Lys-D-Ala-D-Ala)](n)-di-trans,octa-cis-undecaprenyl diphosphate + beta-D-GlcNAc-(1-&gt;4)-Mur2Ac(oyl-L-Ala-gamma-D-Glu-L-Lys-D-Ala-D-Ala)-di-trans,octa-cis-undecaprenyl diphosphate = [GlcNAc-(1-&gt;4)-Mur2Ac(oyl-L-Ala-gamma-D-Glu-L-Lys-D-Ala-D-Ala)](n+1)-di-trans,octa-cis-undecaprenyl diphosphate + di-trans,octa-cis-undecaprenyl diphosphate + H(+)</text>
        <dbReference type="Rhea" id="RHEA:23708"/>
        <dbReference type="Rhea" id="RHEA-COMP:9602"/>
        <dbReference type="Rhea" id="RHEA-COMP:9603"/>
        <dbReference type="ChEBI" id="CHEBI:15378"/>
        <dbReference type="ChEBI" id="CHEBI:58405"/>
        <dbReference type="ChEBI" id="CHEBI:60033"/>
        <dbReference type="ChEBI" id="CHEBI:78435"/>
        <dbReference type="EC" id="2.4.99.28"/>
    </reaction>
</comment>
<comment type="caution">
    <text evidence="29">The sequence shown here is derived from an EMBL/GenBank/DDBJ whole genome shotgun (WGS) entry which is preliminary data.</text>
</comment>
<dbReference type="PIRSF" id="PIRSF002799">
    <property type="entry name" value="PBP_1b"/>
    <property type="match status" value="1"/>
</dbReference>
<evidence type="ECO:0000256" key="19">
    <source>
        <dbReference type="ARBA" id="ARBA00032454"/>
    </source>
</evidence>
<keyword evidence="14 23" id="KW-0573">Peptidoglycan synthesis</keyword>
<feature type="active site" description="Proton donor; for transglycosylase activity" evidence="24">
    <location>
        <position position="189"/>
    </location>
</feature>
<dbReference type="InterPro" id="IPR028166">
    <property type="entry name" value="UB2H"/>
</dbReference>
<keyword evidence="12" id="KW-0378">Hydrolase</keyword>
<dbReference type="Gene3D" id="3.30.2060.10">
    <property type="entry name" value="Penicillin-binding protein 1b domain"/>
    <property type="match status" value="1"/>
</dbReference>
<evidence type="ECO:0000313" key="30">
    <source>
        <dbReference type="Proteomes" id="UP000051634"/>
    </source>
</evidence>
<dbReference type="NCBIfam" id="TIGR02071">
    <property type="entry name" value="PBP_1b"/>
    <property type="match status" value="1"/>
</dbReference>
<dbReference type="PATRIC" id="fig|54398.3.peg.2807"/>
<feature type="domain" description="Glycosyl transferase family 51" evidence="27">
    <location>
        <begin position="165"/>
        <end position="336"/>
    </location>
</feature>
<dbReference type="Gene3D" id="1.10.3810.10">
    <property type="entry name" value="Biosynthetic peptidoglycan transglycosylase-like"/>
    <property type="match status" value="1"/>
</dbReference>
<evidence type="ECO:0000259" key="26">
    <source>
        <dbReference type="Pfam" id="PF00905"/>
    </source>
</evidence>
<sequence>MAKRAKRKRKPTASRSRGFRWKSWLVLMLIALLLATSLYLIYLDRIVQLRFDGRRWAVPAQVYGQAQQLAKGVRLDERGLRQILDRLGYARVKHPDRPGSYSSYRGRFLIRTRAFAFPQGTRDSDYLELKLADSRVISLKQAASGRAIGDYQLEPPLIGSLHPAHSEDRILVKRGELPKQLVSALIAVEDRNFNSHFGIDPIGIARALWSNLRAGGVVQGGSTLTQQLVKNFFLSKERSLTRKLNEALMALLLEYHYSKDEILEAYANEIYLGQEGGRAIHGFGLASQFYFNRPLNELTLAQNALLVALVKGPSAYNPLRHPKRALKRRNLVLQLMAEQELIKEATAQRVAKVPLGIKQGSKRASGYPAFFDLVRRQLRRDYQEADLNAEGLRIFSTLDPQLQRQAEQALSRQLQRLEQRGVAKPRELQGAVVLVESDSGRVSALVGDRNPRFAGFNRALDAIRPVGSLIKPAVYLSALEQDRRFTLLSRLQDAPVRLKGEGGAIWAPRNYDHKNHGEVPLYLALAKSYNLATVRLGMEVGLPQVESTLRKLGIRRPFEIYPSILLGAVSMSPLEMAQMYQTLAAGGVLAQLRAIEAVTDSRGRPLSRYSTSRTQAFDARPVFLLNQALRETLVSGTGRGLKRQLPDITGLAGKTGTTDEQRDSWFAGFDGRRAAVVWVGRDDNGRTGLTGASGAMRVWGDLMKRIGTTPLDDRLPSGVRWVAIDPASSLRSGSGCGVSRQWPFIAGSEPTRSAPCAGGAEAAGTEDPFAWFQQLFD</sequence>
<name>A0A0T5Z054_9GAMM</name>
<dbReference type="InterPro" id="IPR036950">
    <property type="entry name" value="PBP_transglycosylase"/>
</dbReference>
<evidence type="ECO:0000256" key="4">
    <source>
        <dbReference type="ARBA" id="ARBA00007090"/>
    </source>
</evidence>
<evidence type="ECO:0000256" key="3">
    <source>
        <dbReference type="ARBA" id="ARBA00004752"/>
    </source>
</evidence>
<feature type="domain" description="Penicillin-binding protein transpeptidase" evidence="26">
    <location>
        <begin position="430"/>
        <end position="671"/>
    </location>
</feature>
<evidence type="ECO:0000313" key="29">
    <source>
        <dbReference type="EMBL" id="KRT56244.1"/>
    </source>
</evidence>
<dbReference type="Gene3D" id="3.40.710.10">
    <property type="entry name" value="DD-peptidase/beta-lactamase superfamily"/>
    <property type="match status" value="1"/>
</dbReference>
<evidence type="ECO:0000256" key="11">
    <source>
        <dbReference type="ARBA" id="ARBA00022679"/>
    </source>
</evidence>
<dbReference type="InterPro" id="IPR001460">
    <property type="entry name" value="PCN-bd_Tpept"/>
</dbReference>
<comment type="function">
    <text evidence="1 23">Cell wall formation. Synthesis of cross-linked peptidoglycan from the lipid intermediates. The enzyme has a penicillin-insensitive transglycosylase N-terminal domain (formation of linear glycan strands) and a penicillin-sensitive transpeptidase C-terminal domain (cross-linking of the peptide subunits).</text>
</comment>
<evidence type="ECO:0000256" key="2">
    <source>
        <dbReference type="ARBA" id="ARBA00004236"/>
    </source>
</evidence>
<keyword evidence="9" id="KW-0645">Protease</keyword>
<dbReference type="InterPro" id="IPR023346">
    <property type="entry name" value="Lysozyme-like_dom_sf"/>
</dbReference>
<dbReference type="PANTHER" id="PTHR32282">
    <property type="entry name" value="BINDING PROTEIN TRANSPEPTIDASE, PUTATIVE-RELATED"/>
    <property type="match status" value="1"/>
</dbReference>
<evidence type="ECO:0000256" key="1">
    <source>
        <dbReference type="ARBA" id="ARBA00002624"/>
    </source>
</evidence>
<comment type="subcellular location">
    <subcellularLocation>
        <location evidence="2">Cell membrane</location>
    </subcellularLocation>
</comment>
<evidence type="ECO:0000256" key="14">
    <source>
        <dbReference type="ARBA" id="ARBA00022984"/>
    </source>
</evidence>
<evidence type="ECO:0000256" key="20">
    <source>
        <dbReference type="ARBA" id="ARBA00034000"/>
    </source>
</evidence>
<dbReference type="SUPFAM" id="SSF53955">
    <property type="entry name" value="Lysozyme-like"/>
    <property type="match status" value="1"/>
</dbReference>
<keyword evidence="18 23" id="KW-0961">Cell wall biogenesis/degradation</keyword>
<dbReference type="RefSeq" id="WP_157292787.1">
    <property type="nucleotide sequence ID" value="NZ_KQ557147.1"/>
</dbReference>
<dbReference type="Pfam" id="PF14814">
    <property type="entry name" value="UB2H"/>
    <property type="match status" value="1"/>
</dbReference>
<dbReference type="GO" id="GO:0005886">
    <property type="term" value="C:plasma membrane"/>
    <property type="evidence" value="ECO:0007669"/>
    <property type="project" value="UniProtKB-SubCell"/>
</dbReference>
<evidence type="ECO:0000256" key="5">
    <source>
        <dbReference type="ARBA" id="ARBA00007739"/>
    </source>
</evidence>
<evidence type="ECO:0000256" key="21">
    <source>
        <dbReference type="ARBA" id="ARBA00049902"/>
    </source>
</evidence>
<keyword evidence="8" id="KW-0121">Carboxypeptidase</keyword>
<dbReference type="InterPro" id="IPR011813">
    <property type="entry name" value="PBP_1b"/>
</dbReference>
<accession>A0A0T5Z054</accession>
<dbReference type="Pfam" id="PF00905">
    <property type="entry name" value="Transpeptidase"/>
    <property type="match status" value="1"/>
</dbReference>
<dbReference type="PANTHER" id="PTHR32282:SF11">
    <property type="entry name" value="PENICILLIN-BINDING PROTEIN 1B"/>
    <property type="match status" value="1"/>
</dbReference>
<evidence type="ECO:0000256" key="25">
    <source>
        <dbReference type="SAM" id="Phobius"/>
    </source>
</evidence>
<evidence type="ECO:0000256" key="18">
    <source>
        <dbReference type="ARBA" id="ARBA00023316"/>
    </source>
</evidence>
<dbReference type="Proteomes" id="UP000051634">
    <property type="component" value="Unassembled WGS sequence"/>
</dbReference>
<dbReference type="GO" id="GO:0071555">
    <property type="term" value="P:cell wall organization"/>
    <property type="evidence" value="ECO:0007669"/>
    <property type="project" value="UniProtKB-UniRule"/>
</dbReference>